<feature type="compositionally biased region" description="Polar residues" evidence="1">
    <location>
        <begin position="249"/>
        <end position="258"/>
    </location>
</feature>
<name>X6NWF6_RETFI</name>
<evidence type="ECO:0000256" key="1">
    <source>
        <dbReference type="SAM" id="MobiDB-lite"/>
    </source>
</evidence>
<dbReference type="AlphaFoldDB" id="X6NWF6"/>
<gene>
    <name evidence="2" type="ORF">RFI_06475</name>
</gene>
<reference evidence="2 3" key="1">
    <citation type="journal article" date="2013" name="Curr. Biol.">
        <title>The Genome of the Foraminiferan Reticulomyxa filosa.</title>
        <authorList>
            <person name="Glockner G."/>
            <person name="Hulsmann N."/>
            <person name="Schleicher M."/>
            <person name="Noegel A.A."/>
            <person name="Eichinger L."/>
            <person name="Gallinger C."/>
            <person name="Pawlowski J."/>
            <person name="Sierra R."/>
            <person name="Euteneuer U."/>
            <person name="Pillet L."/>
            <person name="Moustafa A."/>
            <person name="Platzer M."/>
            <person name="Groth M."/>
            <person name="Szafranski K."/>
            <person name="Schliwa M."/>
        </authorList>
    </citation>
    <scope>NUCLEOTIDE SEQUENCE [LARGE SCALE GENOMIC DNA]</scope>
</reference>
<evidence type="ECO:0000313" key="3">
    <source>
        <dbReference type="Proteomes" id="UP000023152"/>
    </source>
</evidence>
<dbReference type="EMBL" id="ASPP01005383">
    <property type="protein sequence ID" value="ETO30645.1"/>
    <property type="molecule type" value="Genomic_DNA"/>
</dbReference>
<evidence type="ECO:0000313" key="2">
    <source>
        <dbReference type="EMBL" id="ETO30645.1"/>
    </source>
</evidence>
<feature type="non-terminal residue" evidence="2">
    <location>
        <position position="258"/>
    </location>
</feature>
<accession>X6NWF6</accession>
<sequence>MIAKITFIAFKIKIDDLTAKVGDLLVPRKDIPLGAILRKLKEDIHNEFEVCYPSPNLVSLFEFSLKMMNQFAAHRQVFRLCYDVKVRNIYPSPNNAEGDASTNSLESLLSNESAIAAAAACHYQPNTVEFLNATRKALFQSSKHWNDTLDALKKLFAPVNEPEGTSTKQFLNAFKKKMGKQKNVCQKRRVMTLGATTAATSMTATAISADRKRIDAEILTKSASLLEAEDAQDMSRNGENSGEPETAMADNTVTADLH</sequence>
<feature type="region of interest" description="Disordered" evidence="1">
    <location>
        <begin position="227"/>
        <end position="258"/>
    </location>
</feature>
<protein>
    <submittedName>
        <fullName evidence="2">Uncharacterized protein</fullName>
    </submittedName>
</protein>
<keyword evidence="3" id="KW-1185">Reference proteome</keyword>
<proteinExistence type="predicted"/>
<comment type="caution">
    <text evidence="2">The sequence shown here is derived from an EMBL/GenBank/DDBJ whole genome shotgun (WGS) entry which is preliminary data.</text>
</comment>
<dbReference type="Proteomes" id="UP000023152">
    <property type="component" value="Unassembled WGS sequence"/>
</dbReference>
<organism evidence="2 3">
    <name type="scientific">Reticulomyxa filosa</name>
    <dbReference type="NCBI Taxonomy" id="46433"/>
    <lineage>
        <taxon>Eukaryota</taxon>
        <taxon>Sar</taxon>
        <taxon>Rhizaria</taxon>
        <taxon>Retaria</taxon>
        <taxon>Foraminifera</taxon>
        <taxon>Monothalamids</taxon>
        <taxon>Reticulomyxidae</taxon>
        <taxon>Reticulomyxa</taxon>
    </lineage>
</organism>